<evidence type="ECO:0000313" key="2">
    <source>
        <dbReference type="EMBL" id="KAK0509981.1"/>
    </source>
</evidence>
<keyword evidence="3" id="KW-1185">Reference proteome</keyword>
<dbReference type="GO" id="GO:0043386">
    <property type="term" value="P:mycotoxin biosynthetic process"/>
    <property type="evidence" value="ECO:0007669"/>
    <property type="project" value="InterPro"/>
</dbReference>
<sequence length="272" mass="31412">MESNEDDANVFLNESKLDEWPLLNEKTNDDRLEKEINGSHHGFLPGLSRDNKIAFQWATEYATENLTLAAELWDGIDFDPGFVALPYDWTESKSLPRAQPFPWDKNQGLYVLNGYHALHCLKNIHRSIRQYHLGLPQSLPLMHITHCMDALRGDILCYADDTPRYTTVTKSPESAVGQIRQCRDWAMLERWAKERTSCYNYISHEADHIDQFERFKFCPPDSPYWPEVRKHFHKGSDWMPVTGDDITLDDGFESIADSMASAPYRTVDGMHG</sequence>
<comment type="caution">
    <text evidence="2">The sequence shown here is derived from an EMBL/GenBank/DDBJ whole genome shotgun (WGS) entry which is preliminary data.</text>
</comment>
<dbReference type="Proteomes" id="UP001166286">
    <property type="component" value="Unassembled WGS sequence"/>
</dbReference>
<dbReference type="Pfam" id="PF11807">
    <property type="entry name" value="UstYa"/>
    <property type="match status" value="1"/>
</dbReference>
<dbReference type="InterPro" id="IPR021765">
    <property type="entry name" value="UstYa-like"/>
</dbReference>
<protein>
    <submittedName>
        <fullName evidence="2">Uncharacterized protein</fullName>
    </submittedName>
</protein>
<proteinExistence type="inferred from homology"/>
<name>A0AA39U846_9LECA</name>
<organism evidence="2 3">
    <name type="scientific">Cladonia borealis</name>
    <dbReference type="NCBI Taxonomy" id="184061"/>
    <lineage>
        <taxon>Eukaryota</taxon>
        <taxon>Fungi</taxon>
        <taxon>Dikarya</taxon>
        <taxon>Ascomycota</taxon>
        <taxon>Pezizomycotina</taxon>
        <taxon>Lecanoromycetes</taxon>
        <taxon>OSLEUM clade</taxon>
        <taxon>Lecanoromycetidae</taxon>
        <taxon>Lecanorales</taxon>
        <taxon>Lecanorineae</taxon>
        <taxon>Cladoniaceae</taxon>
        <taxon>Cladonia</taxon>
    </lineage>
</organism>
<dbReference type="AlphaFoldDB" id="A0AA39U846"/>
<evidence type="ECO:0000256" key="1">
    <source>
        <dbReference type="ARBA" id="ARBA00035112"/>
    </source>
</evidence>
<dbReference type="EMBL" id="JAFEKC020000017">
    <property type="protein sequence ID" value="KAK0509981.1"/>
    <property type="molecule type" value="Genomic_DNA"/>
</dbReference>
<reference evidence="2" key="1">
    <citation type="submission" date="2023-03" db="EMBL/GenBank/DDBJ databases">
        <title>Complete genome of Cladonia borealis.</title>
        <authorList>
            <person name="Park H."/>
        </authorList>
    </citation>
    <scope>NUCLEOTIDE SEQUENCE</scope>
    <source>
        <strain evidence="2">ANT050790</strain>
    </source>
</reference>
<gene>
    <name evidence="2" type="ORF">JMJ35_007375</name>
</gene>
<dbReference type="PANTHER" id="PTHR33365:SF6">
    <property type="entry name" value="OXIDASE USTYA"/>
    <property type="match status" value="1"/>
</dbReference>
<evidence type="ECO:0000313" key="3">
    <source>
        <dbReference type="Proteomes" id="UP001166286"/>
    </source>
</evidence>
<accession>A0AA39U846</accession>
<dbReference type="PANTHER" id="PTHR33365">
    <property type="entry name" value="YALI0B05434P"/>
    <property type="match status" value="1"/>
</dbReference>
<comment type="similarity">
    <text evidence="1">Belongs to the ustYa family.</text>
</comment>